<dbReference type="Proteomes" id="UP000665561">
    <property type="component" value="Unassembled WGS sequence"/>
</dbReference>
<feature type="transmembrane region" description="Helical" evidence="1">
    <location>
        <begin position="56"/>
        <end position="77"/>
    </location>
</feature>
<gene>
    <name evidence="2" type="ORF">GT019_13530</name>
</gene>
<evidence type="ECO:0000313" key="2">
    <source>
        <dbReference type="EMBL" id="NBD24901.1"/>
    </source>
</evidence>
<proteinExistence type="predicted"/>
<keyword evidence="1" id="KW-0812">Transmembrane</keyword>
<organism evidence="2 3">
    <name type="scientific">Paenibacillus glycinis</name>
    <dbReference type="NCBI Taxonomy" id="2697035"/>
    <lineage>
        <taxon>Bacteria</taxon>
        <taxon>Bacillati</taxon>
        <taxon>Bacillota</taxon>
        <taxon>Bacilli</taxon>
        <taxon>Bacillales</taxon>
        <taxon>Paenibacillaceae</taxon>
        <taxon>Paenibacillus</taxon>
    </lineage>
</organism>
<evidence type="ECO:0000313" key="3">
    <source>
        <dbReference type="Proteomes" id="UP000665561"/>
    </source>
</evidence>
<keyword evidence="1" id="KW-0472">Membrane</keyword>
<reference evidence="2 3" key="1">
    <citation type="submission" date="2020-01" db="EMBL/GenBank/DDBJ databases">
        <title>Paenibacillus soybeanensis sp. nov. isolated from the nodules of soybean (Glycine max(L.) Merr).</title>
        <authorList>
            <person name="Wang H."/>
        </authorList>
    </citation>
    <scope>NUCLEOTIDE SEQUENCE [LARGE SCALE GENOMIC DNA]</scope>
    <source>
        <strain evidence="2 3">T1</strain>
    </source>
</reference>
<comment type="caution">
    <text evidence="2">The sequence shown here is derived from an EMBL/GenBank/DDBJ whole genome shotgun (WGS) entry which is preliminary data.</text>
</comment>
<evidence type="ECO:0000256" key="1">
    <source>
        <dbReference type="SAM" id="Phobius"/>
    </source>
</evidence>
<feature type="transmembrane region" description="Helical" evidence="1">
    <location>
        <begin position="83"/>
        <end position="103"/>
    </location>
</feature>
<keyword evidence="3" id="KW-1185">Reference proteome</keyword>
<dbReference type="EMBL" id="JAAAMV010000009">
    <property type="protein sequence ID" value="NBD24901.1"/>
    <property type="molecule type" value="Genomic_DNA"/>
</dbReference>
<name>A0ABW9XQI2_9BACL</name>
<accession>A0ABW9XQI2</accession>
<protein>
    <submittedName>
        <fullName evidence="2">Uncharacterized protein</fullName>
    </submittedName>
</protein>
<sequence>MGLQIFSTFQHSHYLELAISELKEYKIEDIYAVPLDNRKLDSKMFDTMHAMDGTSLVDTALILAMMCGTVGVARGFVLDWGPVFWGLIGSASGFAAGFAFDVIKTAIKRKKIKTGKTRLGEIIIIVQCKNEQAELVEQTLWRNMALGVAVTSMQSLERNQAVLADKN</sequence>
<dbReference type="RefSeq" id="WP_161743708.1">
    <property type="nucleotide sequence ID" value="NZ_JAAAMV010000009.1"/>
</dbReference>
<keyword evidence="1" id="KW-1133">Transmembrane helix</keyword>